<proteinExistence type="predicted"/>
<reference evidence="7 8" key="1">
    <citation type="submission" date="2019-01" db="EMBL/GenBank/DDBJ databases">
        <title>Sequencing of cultivated peanut Arachis hypogaea provides insights into genome evolution and oil improvement.</title>
        <authorList>
            <person name="Chen X."/>
        </authorList>
    </citation>
    <scope>NUCLEOTIDE SEQUENCE [LARGE SCALE GENOMIC DNA]</scope>
    <source>
        <strain evidence="8">cv. Fuhuasheng</strain>
        <tissue evidence="7">Leaves</tissue>
    </source>
</reference>
<keyword evidence="5" id="KW-1133">Transmembrane helix</keyword>
<keyword evidence="2 4" id="KW-0863">Zinc-finger</keyword>
<evidence type="ECO:0000256" key="3">
    <source>
        <dbReference type="ARBA" id="ARBA00022833"/>
    </source>
</evidence>
<dbReference type="AlphaFoldDB" id="A0A444YKB9"/>
<evidence type="ECO:0000256" key="4">
    <source>
        <dbReference type="PROSITE-ProRule" id="PRU01343"/>
    </source>
</evidence>
<dbReference type="Proteomes" id="UP000289738">
    <property type="component" value="Chromosome B06"/>
</dbReference>
<organism evidence="7 8">
    <name type="scientific">Arachis hypogaea</name>
    <name type="common">Peanut</name>
    <dbReference type="NCBI Taxonomy" id="3818"/>
    <lineage>
        <taxon>Eukaryota</taxon>
        <taxon>Viridiplantae</taxon>
        <taxon>Streptophyta</taxon>
        <taxon>Embryophyta</taxon>
        <taxon>Tracheophyta</taxon>
        <taxon>Spermatophyta</taxon>
        <taxon>Magnoliopsida</taxon>
        <taxon>eudicotyledons</taxon>
        <taxon>Gunneridae</taxon>
        <taxon>Pentapetalae</taxon>
        <taxon>rosids</taxon>
        <taxon>fabids</taxon>
        <taxon>Fabales</taxon>
        <taxon>Fabaceae</taxon>
        <taxon>Papilionoideae</taxon>
        <taxon>50 kb inversion clade</taxon>
        <taxon>dalbergioids sensu lato</taxon>
        <taxon>Dalbergieae</taxon>
        <taxon>Pterocarpus clade</taxon>
        <taxon>Arachis</taxon>
    </lineage>
</organism>
<protein>
    <recommendedName>
        <fullName evidence="6">GRF-type domain-containing protein</fullName>
    </recommendedName>
</protein>
<keyword evidence="5" id="KW-0812">Transmembrane</keyword>
<keyword evidence="5" id="KW-0472">Membrane</keyword>
<evidence type="ECO:0000313" key="7">
    <source>
        <dbReference type="EMBL" id="RYR02395.1"/>
    </source>
</evidence>
<feature type="transmembrane region" description="Helical" evidence="5">
    <location>
        <begin position="99"/>
        <end position="118"/>
    </location>
</feature>
<accession>A0A444YKB9</accession>
<evidence type="ECO:0000256" key="1">
    <source>
        <dbReference type="ARBA" id="ARBA00022723"/>
    </source>
</evidence>
<dbReference type="InterPro" id="IPR010666">
    <property type="entry name" value="Znf_GRF"/>
</dbReference>
<comment type="caution">
    <text evidence="7">The sequence shown here is derived from an EMBL/GenBank/DDBJ whole genome shotgun (WGS) entry which is preliminary data.</text>
</comment>
<dbReference type="EMBL" id="SDMP01000016">
    <property type="protein sequence ID" value="RYR02395.1"/>
    <property type="molecule type" value="Genomic_DNA"/>
</dbReference>
<evidence type="ECO:0000256" key="2">
    <source>
        <dbReference type="ARBA" id="ARBA00022771"/>
    </source>
</evidence>
<sequence>MASASRRSTNGSYSSGNIMGECFCECGLRASLQVSNSIANPGRKYYACPIGRCRWFRWASPSNQRPSIQHSEVADDRSCDFNSNLKLFERVKKLHNDVVFIKLLALFQLFIFGLTFGLKQAYDKLYKLVCFNEMLLYKLI</sequence>
<dbReference type="GO" id="GO:0008270">
    <property type="term" value="F:zinc ion binding"/>
    <property type="evidence" value="ECO:0007669"/>
    <property type="project" value="UniProtKB-KW"/>
</dbReference>
<feature type="domain" description="GRF-type" evidence="6">
    <location>
        <begin position="24"/>
        <end position="62"/>
    </location>
</feature>
<evidence type="ECO:0000256" key="5">
    <source>
        <dbReference type="SAM" id="Phobius"/>
    </source>
</evidence>
<evidence type="ECO:0000259" key="6">
    <source>
        <dbReference type="PROSITE" id="PS51999"/>
    </source>
</evidence>
<dbReference type="PROSITE" id="PS51999">
    <property type="entry name" value="ZF_GRF"/>
    <property type="match status" value="1"/>
</dbReference>
<evidence type="ECO:0000313" key="8">
    <source>
        <dbReference type="Proteomes" id="UP000289738"/>
    </source>
</evidence>
<gene>
    <name evidence="7" type="ORF">Ahy_B06g081190</name>
</gene>
<dbReference type="Pfam" id="PF06839">
    <property type="entry name" value="Zn_ribbon_GRF"/>
    <property type="match status" value="1"/>
</dbReference>
<keyword evidence="3" id="KW-0862">Zinc</keyword>
<keyword evidence="8" id="KW-1185">Reference proteome</keyword>
<keyword evidence="1" id="KW-0479">Metal-binding</keyword>
<name>A0A444YKB9_ARAHY</name>